<evidence type="ECO:0000256" key="6">
    <source>
        <dbReference type="ARBA" id="ARBA00023136"/>
    </source>
</evidence>
<dbReference type="Gene3D" id="3.30.450.20">
    <property type="entry name" value="PAS domain"/>
    <property type="match status" value="2"/>
</dbReference>
<evidence type="ECO:0000259" key="10">
    <source>
        <dbReference type="PROSITE" id="PS50887"/>
    </source>
</evidence>
<dbReference type="NCBIfam" id="TIGR00254">
    <property type="entry name" value="GGDEF"/>
    <property type="match status" value="1"/>
</dbReference>
<evidence type="ECO:0000256" key="4">
    <source>
        <dbReference type="ARBA" id="ARBA00022692"/>
    </source>
</evidence>
<feature type="transmembrane region" description="Helical" evidence="8">
    <location>
        <begin position="69"/>
        <end position="92"/>
    </location>
</feature>
<gene>
    <name evidence="11" type="ORF">P0Y65_15050</name>
</gene>
<feature type="transmembrane region" description="Helical" evidence="8">
    <location>
        <begin position="39"/>
        <end position="57"/>
    </location>
</feature>
<dbReference type="PANTHER" id="PTHR45138:SF9">
    <property type="entry name" value="DIGUANYLATE CYCLASE DGCM-RELATED"/>
    <property type="match status" value="1"/>
</dbReference>
<evidence type="ECO:0000313" key="12">
    <source>
        <dbReference type="Proteomes" id="UP001217476"/>
    </source>
</evidence>
<feature type="transmembrane region" description="Helical" evidence="8">
    <location>
        <begin position="131"/>
        <end position="152"/>
    </location>
</feature>
<dbReference type="InterPro" id="IPR000014">
    <property type="entry name" value="PAS"/>
</dbReference>
<keyword evidence="5 8" id="KW-1133">Transmembrane helix</keyword>
<sequence length="633" mass="69347">MTSPWQMLAGNLAVVALVVLCWGHARFWLRGVHGVARSALFGTTMGLGAVASMLMGAEIGAGYYIDLRYSLVAVSAFFGGPLSAFITTTIAMAWRMEMGGTGQMVGLVLIALATLLGLGARALFRRNGPSVFAVLCLSGAVTMLVAAPIFLVSHEHMAHAFINYFAPMAVLNQVATTLAGLVVLQARRLAAERDLMAAAMAQSPDYSYVKDRHGRFAVVNRAVAGFNGFGSEKEMIGKTDFDLTEPERAKSLFDTEQRIMAKGVPKLDFVENLEDNLGRMRWFTTSKIPLKNESGEMIGLAGVTRDITDERQLRQDLIDSRNMLSFAMSEMSDGLAMFDSEGRIEFCNEQYRAAFPYTGELRRAGTHMRDILKAVVASGEQISAPKKSAEKWIERVVANLHRESEEEVNLFDGRWLQVRTRPTSEGKTLVVVTDVTRIKQAEMALHTATDQLKHLVRTDGLTGLLNRRAFDAAMDAEIARSARAGTAMSLLLIDVDHFKAYNDEYGHPSGDASLKLVADNLQKSLKRSADLAVRYGGEEFAAILPETDEDGAYLVAESFRKSLAMARVPHRGTDRGILTASVGVATYMPDNLHRSTVELIQVADEALYSAKAAGRDRVYGTRVRAKQAKYAHE</sequence>
<dbReference type="Pfam" id="PF00990">
    <property type="entry name" value="GGDEF"/>
    <property type="match status" value="1"/>
</dbReference>
<dbReference type="SMART" id="SM00267">
    <property type="entry name" value="GGDEF"/>
    <property type="match status" value="1"/>
</dbReference>
<keyword evidence="11" id="KW-0548">Nucleotidyltransferase</keyword>
<dbReference type="PROSITE" id="PS50113">
    <property type="entry name" value="PAC"/>
    <property type="match status" value="1"/>
</dbReference>
<name>A0AAJ6B0G0_9HYPH</name>
<dbReference type="InterPro" id="IPR013656">
    <property type="entry name" value="PAS_4"/>
</dbReference>
<organism evidence="11 12">
    <name type="scientific">Candidatus Devosia phytovorans</name>
    <dbReference type="NCBI Taxonomy" id="3121372"/>
    <lineage>
        <taxon>Bacteria</taxon>
        <taxon>Pseudomonadati</taxon>
        <taxon>Pseudomonadota</taxon>
        <taxon>Alphaproteobacteria</taxon>
        <taxon>Hyphomicrobiales</taxon>
        <taxon>Devosiaceae</taxon>
        <taxon>Devosia</taxon>
    </lineage>
</organism>
<dbReference type="PROSITE" id="PS50887">
    <property type="entry name" value="GGDEF"/>
    <property type="match status" value="1"/>
</dbReference>
<dbReference type="CDD" id="cd01949">
    <property type="entry name" value="GGDEF"/>
    <property type="match status" value="1"/>
</dbReference>
<dbReference type="SUPFAM" id="SSF55785">
    <property type="entry name" value="PYP-like sensor domain (PAS domain)"/>
    <property type="match status" value="2"/>
</dbReference>
<feature type="domain" description="GGDEF" evidence="10">
    <location>
        <begin position="486"/>
        <end position="623"/>
    </location>
</feature>
<dbReference type="EC" id="2.7.7.65" evidence="2"/>
<evidence type="ECO:0000256" key="5">
    <source>
        <dbReference type="ARBA" id="ARBA00022989"/>
    </source>
</evidence>
<dbReference type="GO" id="GO:0052621">
    <property type="term" value="F:diguanylate cyclase activity"/>
    <property type="evidence" value="ECO:0007669"/>
    <property type="project" value="UniProtKB-EC"/>
</dbReference>
<dbReference type="InterPro" id="IPR011620">
    <property type="entry name" value="Sig_transdc_His_kinase_LytS_TM"/>
</dbReference>
<evidence type="ECO:0000256" key="8">
    <source>
        <dbReference type="SAM" id="Phobius"/>
    </source>
</evidence>
<dbReference type="GO" id="GO:0000155">
    <property type="term" value="F:phosphorelay sensor kinase activity"/>
    <property type="evidence" value="ECO:0007669"/>
    <property type="project" value="InterPro"/>
</dbReference>
<proteinExistence type="predicted"/>
<dbReference type="GO" id="GO:0005886">
    <property type="term" value="C:plasma membrane"/>
    <property type="evidence" value="ECO:0007669"/>
    <property type="project" value="UniProtKB-SubCell"/>
</dbReference>
<comment type="catalytic activity">
    <reaction evidence="7">
        <text>2 GTP = 3',3'-c-di-GMP + 2 diphosphate</text>
        <dbReference type="Rhea" id="RHEA:24898"/>
        <dbReference type="ChEBI" id="CHEBI:33019"/>
        <dbReference type="ChEBI" id="CHEBI:37565"/>
        <dbReference type="ChEBI" id="CHEBI:58805"/>
        <dbReference type="EC" id="2.7.7.65"/>
    </reaction>
</comment>
<comment type="subcellular location">
    <subcellularLocation>
        <location evidence="1">Cell membrane</location>
        <topology evidence="1">Multi-pass membrane protein</topology>
    </subcellularLocation>
</comment>
<dbReference type="Gene3D" id="3.30.70.270">
    <property type="match status" value="1"/>
</dbReference>
<dbReference type="AlphaFoldDB" id="A0AAJ6B0G0"/>
<protein>
    <recommendedName>
        <fullName evidence="2">diguanylate cyclase</fullName>
        <ecNumber evidence="2">2.7.7.65</ecNumber>
    </recommendedName>
</protein>
<keyword evidence="6 8" id="KW-0472">Membrane</keyword>
<evidence type="ECO:0000256" key="2">
    <source>
        <dbReference type="ARBA" id="ARBA00012528"/>
    </source>
</evidence>
<dbReference type="InterPro" id="IPR050469">
    <property type="entry name" value="Diguanylate_Cyclase"/>
</dbReference>
<dbReference type="PANTHER" id="PTHR45138">
    <property type="entry name" value="REGULATORY COMPONENTS OF SENSORY TRANSDUCTION SYSTEM"/>
    <property type="match status" value="1"/>
</dbReference>
<dbReference type="Pfam" id="PF12860">
    <property type="entry name" value="PAS_7"/>
    <property type="match status" value="1"/>
</dbReference>
<keyword evidence="4 8" id="KW-0812">Transmembrane</keyword>
<evidence type="ECO:0000256" key="7">
    <source>
        <dbReference type="ARBA" id="ARBA00034247"/>
    </source>
</evidence>
<keyword evidence="3" id="KW-1003">Cell membrane</keyword>
<feature type="transmembrane region" description="Helical" evidence="8">
    <location>
        <begin position="164"/>
        <end position="184"/>
    </location>
</feature>
<dbReference type="InterPro" id="IPR029787">
    <property type="entry name" value="Nucleotide_cyclase"/>
</dbReference>
<dbReference type="InterPro" id="IPR000160">
    <property type="entry name" value="GGDEF_dom"/>
</dbReference>
<keyword evidence="11" id="KW-0808">Transferase</keyword>
<reference evidence="11" key="1">
    <citation type="submission" date="2023-03" db="EMBL/GenBank/DDBJ databases">
        <title>Andean soil-derived lignocellulolytic bacterial consortium as a source of novel taxa and putative plastic-active enzymes.</title>
        <authorList>
            <person name="Diaz-Garcia L."/>
            <person name="Chuvochina M."/>
            <person name="Feuerriegel G."/>
            <person name="Bunk B."/>
            <person name="Sproer C."/>
            <person name="Streit W.R."/>
            <person name="Rodriguez L.M."/>
            <person name="Overmann J."/>
            <person name="Jimenez D.J."/>
        </authorList>
    </citation>
    <scope>NUCLEOTIDE SEQUENCE</scope>
    <source>
        <strain evidence="11">MAG 4196</strain>
    </source>
</reference>
<dbReference type="NCBIfam" id="TIGR00229">
    <property type="entry name" value="sensory_box"/>
    <property type="match status" value="1"/>
</dbReference>
<dbReference type="FunFam" id="3.30.70.270:FF:000001">
    <property type="entry name" value="Diguanylate cyclase domain protein"/>
    <property type="match status" value="1"/>
</dbReference>
<feature type="transmembrane region" description="Helical" evidence="8">
    <location>
        <begin position="104"/>
        <end position="124"/>
    </location>
</feature>
<dbReference type="EMBL" id="CP119312">
    <property type="protein sequence ID" value="WEK03503.1"/>
    <property type="molecule type" value="Genomic_DNA"/>
</dbReference>
<evidence type="ECO:0000313" key="11">
    <source>
        <dbReference type="EMBL" id="WEK03503.1"/>
    </source>
</evidence>
<evidence type="ECO:0000259" key="9">
    <source>
        <dbReference type="PROSITE" id="PS50113"/>
    </source>
</evidence>
<dbReference type="GO" id="GO:0071555">
    <property type="term" value="P:cell wall organization"/>
    <property type="evidence" value="ECO:0007669"/>
    <property type="project" value="InterPro"/>
</dbReference>
<dbReference type="SMART" id="SM00091">
    <property type="entry name" value="PAS"/>
    <property type="match status" value="2"/>
</dbReference>
<dbReference type="Pfam" id="PF08448">
    <property type="entry name" value="PAS_4"/>
    <property type="match status" value="1"/>
</dbReference>
<dbReference type="CDD" id="cd00130">
    <property type="entry name" value="PAS"/>
    <property type="match status" value="1"/>
</dbReference>
<dbReference type="InterPro" id="IPR000700">
    <property type="entry name" value="PAS-assoc_C"/>
</dbReference>
<dbReference type="Pfam" id="PF07694">
    <property type="entry name" value="5TM-5TMR_LYT"/>
    <property type="match status" value="1"/>
</dbReference>
<dbReference type="InterPro" id="IPR035965">
    <property type="entry name" value="PAS-like_dom_sf"/>
</dbReference>
<dbReference type="InterPro" id="IPR043128">
    <property type="entry name" value="Rev_trsase/Diguanyl_cyclase"/>
</dbReference>
<evidence type="ECO:0000256" key="3">
    <source>
        <dbReference type="ARBA" id="ARBA00022475"/>
    </source>
</evidence>
<feature type="domain" description="PAC" evidence="9">
    <location>
        <begin position="267"/>
        <end position="319"/>
    </location>
</feature>
<dbReference type="Proteomes" id="UP001217476">
    <property type="component" value="Chromosome"/>
</dbReference>
<evidence type="ECO:0000256" key="1">
    <source>
        <dbReference type="ARBA" id="ARBA00004651"/>
    </source>
</evidence>
<dbReference type="SUPFAM" id="SSF55073">
    <property type="entry name" value="Nucleotide cyclase"/>
    <property type="match status" value="1"/>
</dbReference>
<accession>A0AAJ6B0G0</accession>